<name>A0AC34RCM8_9BILA</name>
<evidence type="ECO:0000313" key="2">
    <source>
        <dbReference type="WBParaSite" id="JU765_v2.g5685.t1"/>
    </source>
</evidence>
<dbReference type="Proteomes" id="UP000887576">
    <property type="component" value="Unplaced"/>
</dbReference>
<sequence>MAESELDITLGEPDDDSMMVSMNESEALDETTQDSVNDESTKRSRSFGSRPLPVDVQHVQMHPSEILEYEWPVKSNKKYFIQEQISHLIGVTSFKRKYPDLSRRPMEPEERKYVVGDLKLKLP</sequence>
<accession>A0AC34RCM8</accession>
<protein>
    <submittedName>
        <fullName evidence="2">Uncharacterized protein</fullName>
    </submittedName>
</protein>
<evidence type="ECO:0000313" key="1">
    <source>
        <dbReference type="Proteomes" id="UP000887576"/>
    </source>
</evidence>
<proteinExistence type="predicted"/>
<dbReference type="WBParaSite" id="JU765_v2.g5685.t1">
    <property type="protein sequence ID" value="JU765_v2.g5685.t1"/>
    <property type="gene ID" value="JU765_v2.g5685"/>
</dbReference>
<reference evidence="2" key="1">
    <citation type="submission" date="2022-11" db="UniProtKB">
        <authorList>
            <consortium name="WormBaseParasite"/>
        </authorList>
    </citation>
    <scope>IDENTIFICATION</scope>
</reference>
<organism evidence="1 2">
    <name type="scientific">Panagrolaimus sp. JU765</name>
    <dbReference type="NCBI Taxonomy" id="591449"/>
    <lineage>
        <taxon>Eukaryota</taxon>
        <taxon>Metazoa</taxon>
        <taxon>Ecdysozoa</taxon>
        <taxon>Nematoda</taxon>
        <taxon>Chromadorea</taxon>
        <taxon>Rhabditida</taxon>
        <taxon>Tylenchina</taxon>
        <taxon>Panagrolaimomorpha</taxon>
        <taxon>Panagrolaimoidea</taxon>
        <taxon>Panagrolaimidae</taxon>
        <taxon>Panagrolaimus</taxon>
    </lineage>
</organism>